<dbReference type="GO" id="GO:0009103">
    <property type="term" value="P:lipopolysaccharide biosynthetic process"/>
    <property type="evidence" value="ECO:0007669"/>
    <property type="project" value="TreeGrafter"/>
</dbReference>
<gene>
    <name evidence="3" type="ordered locus">DaAHT2_0374</name>
</gene>
<sequence>MKKIGIFLEVPPHFGGTFQYTQTMLDAVAALPRDRFTVVAGYVDTVWRDYLEPYTSVKKIHIPRGFWGRALGLAWLLLRLPMGPWRRLCPWFHPMAKAMLKEQCDLWIFPAQDARSFQMPVPALVTVLDVAHLYDGQRFPEAASRWELLYRIPLYANICRWAKGVIVLSPIDKQQVMESFHLAEERIHIMPMVVPRYIEVAKTPPDFELRYQLPAKYLFYPAQFWEHKNHKKMLRALATLKPELPDLKLVLVGSPKNAWDSVLQLIKELDLAEHVLILGYVPDADMPELYRRARALIYASCYGPTNLPPLEAMALGCPMALAKVTCMPDRVGDAALVFHQDSVAEMADCIRRLWTDDGLCADLSERGKARAAQWKQPQFNQRLEEIVAGLTTDKGGKKPIRPAAAT</sequence>
<dbReference type="AlphaFoldDB" id="D6YZS3"/>
<dbReference type="EMBL" id="CP001940">
    <property type="protein sequence ID" value="ADH85080.1"/>
    <property type="molecule type" value="Genomic_DNA"/>
</dbReference>
<dbReference type="RefSeq" id="WP_013162611.1">
    <property type="nucleotide sequence ID" value="NC_014216.1"/>
</dbReference>
<protein>
    <submittedName>
        <fullName evidence="3">Glycosyl transferase group 1</fullName>
    </submittedName>
</protein>
<dbReference type="PANTHER" id="PTHR46401">
    <property type="entry name" value="GLYCOSYLTRANSFERASE WBBK-RELATED"/>
    <property type="match status" value="1"/>
</dbReference>
<dbReference type="Gene3D" id="3.40.50.2000">
    <property type="entry name" value="Glycogen Phosphorylase B"/>
    <property type="match status" value="2"/>
</dbReference>
<dbReference type="OrthoDB" id="9767517at2"/>
<dbReference type="STRING" id="589865.DaAHT2_0374"/>
<dbReference type="InParanoid" id="D6YZS3"/>
<dbReference type="PANTHER" id="PTHR46401:SF2">
    <property type="entry name" value="GLYCOSYLTRANSFERASE WBBK-RELATED"/>
    <property type="match status" value="1"/>
</dbReference>
<dbReference type="Proteomes" id="UP000001508">
    <property type="component" value="Chromosome"/>
</dbReference>
<keyword evidence="4" id="KW-1185">Reference proteome</keyword>
<dbReference type="eggNOG" id="COG0438">
    <property type="taxonomic scope" value="Bacteria"/>
</dbReference>
<organism evidence="3 4">
    <name type="scientific">Desulfurivibrio alkaliphilus (strain DSM 19089 / UNIQEM U267 / AHT2)</name>
    <dbReference type="NCBI Taxonomy" id="589865"/>
    <lineage>
        <taxon>Bacteria</taxon>
        <taxon>Pseudomonadati</taxon>
        <taxon>Thermodesulfobacteriota</taxon>
        <taxon>Desulfobulbia</taxon>
        <taxon>Desulfobulbales</taxon>
        <taxon>Desulfobulbaceae</taxon>
        <taxon>Desulfurivibrio</taxon>
    </lineage>
</organism>
<proteinExistence type="predicted"/>
<dbReference type="HOGENOM" id="CLU_009583_27_5_7"/>
<feature type="domain" description="Glycosyl transferase family 1" evidence="2">
    <location>
        <begin position="215"/>
        <end position="369"/>
    </location>
</feature>
<dbReference type="CDD" id="cd03809">
    <property type="entry name" value="GT4_MtfB-like"/>
    <property type="match status" value="1"/>
</dbReference>
<accession>D6YZS3</accession>
<keyword evidence="1 3" id="KW-0808">Transferase</keyword>
<dbReference type="InterPro" id="IPR001296">
    <property type="entry name" value="Glyco_trans_1"/>
</dbReference>
<evidence type="ECO:0000313" key="3">
    <source>
        <dbReference type="EMBL" id="ADH85080.1"/>
    </source>
</evidence>
<evidence type="ECO:0000313" key="4">
    <source>
        <dbReference type="Proteomes" id="UP000001508"/>
    </source>
</evidence>
<name>D6YZS3_DESAT</name>
<dbReference type="Pfam" id="PF00534">
    <property type="entry name" value="Glycos_transf_1"/>
    <property type="match status" value="1"/>
</dbReference>
<dbReference type="KEGG" id="dak:DaAHT2_0374"/>
<evidence type="ECO:0000256" key="1">
    <source>
        <dbReference type="ARBA" id="ARBA00022679"/>
    </source>
</evidence>
<dbReference type="SUPFAM" id="SSF53756">
    <property type="entry name" value="UDP-Glycosyltransferase/glycogen phosphorylase"/>
    <property type="match status" value="1"/>
</dbReference>
<dbReference type="CAZy" id="GT4">
    <property type="family name" value="Glycosyltransferase Family 4"/>
</dbReference>
<dbReference type="GO" id="GO:0016757">
    <property type="term" value="F:glycosyltransferase activity"/>
    <property type="evidence" value="ECO:0007669"/>
    <property type="project" value="InterPro"/>
</dbReference>
<evidence type="ECO:0000259" key="2">
    <source>
        <dbReference type="Pfam" id="PF00534"/>
    </source>
</evidence>
<reference evidence="4" key="1">
    <citation type="submission" date="2010-02" db="EMBL/GenBank/DDBJ databases">
        <title>Complete sequence of Desulfurivibrio alkaliphilus AHT2.</title>
        <authorList>
            <consortium name="US DOE Joint Genome Institute"/>
            <person name="Pitluck S."/>
            <person name="Chertkov O."/>
            <person name="Detter J.C."/>
            <person name="Han C."/>
            <person name="Tapia R."/>
            <person name="Larimer F."/>
            <person name="Land M."/>
            <person name="Hauser L."/>
            <person name="Kyrpides N."/>
            <person name="Mikhailova N."/>
            <person name="Sorokin D.Y."/>
            <person name="Muyzer G."/>
            <person name="Woyke T."/>
        </authorList>
    </citation>
    <scope>NUCLEOTIDE SEQUENCE [LARGE SCALE GENOMIC DNA]</scope>
    <source>
        <strain evidence="4">DSM 19089 / UNIQEM U267 / AHT2</strain>
    </source>
</reference>